<comment type="caution">
    <text evidence="1">The sequence shown here is derived from an EMBL/GenBank/DDBJ whole genome shotgun (WGS) entry which is preliminary data.</text>
</comment>
<keyword evidence="2" id="KW-1185">Reference proteome</keyword>
<evidence type="ECO:0000313" key="2">
    <source>
        <dbReference type="Proteomes" id="UP001501822"/>
    </source>
</evidence>
<protein>
    <submittedName>
        <fullName evidence="1">Uncharacterized protein</fullName>
    </submittedName>
</protein>
<reference evidence="1 2" key="1">
    <citation type="journal article" date="2019" name="Int. J. Syst. Evol. Microbiol.">
        <title>The Global Catalogue of Microorganisms (GCM) 10K type strain sequencing project: providing services to taxonomists for standard genome sequencing and annotation.</title>
        <authorList>
            <consortium name="The Broad Institute Genomics Platform"/>
            <consortium name="The Broad Institute Genome Sequencing Center for Infectious Disease"/>
            <person name="Wu L."/>
            <person name="Ma J."/>
        </authorList>
    </citation>
    <scope>NUCLEOTIDE SEQUENCE [LARGE SCALE GENOMIC DNA]</scope>
    <source>
        <strain evidence="1 2">JCM 3146</strain>
    </source>
</reference>
<accession>A0ABN0VVU0</accession>
<evidence type="ECO:0000313" key="1">
    <source>
        <dbReference type="EMBL" id="GAA0318535.1"/>
    </source>
</evidence>
<dbReference type="EMBL" id="BAAABM010000007">
    <property type="protein sequence ID" value="GAA0318535.1"/>
    <property type="molecule type" value="Genomic_DNA"/>
</dbReference>
<name>A0ABN0VVU0_9ACTN</name>
<gene>
    <name evidence="1" type="ORF">GCM10010151_05480</name>
</gene>
<organism evidence="1 2">
    <name type="scientific">Actinoallomurus spadix</name>
    <dbReference type="NCBI Taxonomy" id="79912"/>
    <lineage>
        <taxon>Bacteria</taxon>
        <taxon>Bacillati</taxon>
        <taxon>Actinomycetota</taxon>
        <taxon>Actinomycetes</taxon>
        <taxon>Streptosporangiales</taxon>
        <taxon>Thermomonosporaceae</taxon>
        <taxon>Actinoallomurus</taxon>
    </lineage>
</organism>
<dbReference type="Proteomes" id="UP001501822">
    <property type="component" value="Unassembled WGS sequence"/>
</dbReference>
<sequence length="52" mass="5776">MATEEFDSYAAGDYGAAWDLWTAAGKRAISRANYVKLFTLCPEIAQGVRFEI</sequence>
<proteinExistence type="predicted"/>